<evidence type="ECO:0000313" key="2">
    <source>
        <dbReference type="EMBL" id="MES0837359.1"/>
    </source>
</evidence>
<accession>A0ABV2A489</accession>
<gene>
    <name evidence="2" type="ORF">ABUK86_26510</name>
</gene>
<feature type="compositionally biased region" description="Pro residues" evidence="1">
    <location>
        <begin position="9"/>
        <end position="18"/>
    </location>
</feature>
<evidence type="ECO:0000256" key="1">
    <source>
        <dbReference type="SAM" id="MobiDB-lite"/>
    </source>
</evidence>
<evidence type="ECO:0000313" key="3">
    <source>
        <dbReference type="Proteomes" id="UP001432401"/>
    </source>
</evidence>
<feature type="compositionally biased region" description="Polar residues" evidence="1">
    <location>
        <begin position="23"/>
        <end position="37"/>
    </location>
</feature>
<comment type="caution">
    <text evidence="2">The sequence shown here is derived from an EMBL/GenBank/DDBJ whole genome shotgun (WGS) entry which is preliminary data.</text>
</comment>
<organism evidence="2 3">
    <name type="scientific">Nocardiopsis tropica</name>
    <dbReference type="NCBI Taxonomy" id="109330"/>
    <lineage>
        <taxon>Bacteria</taxon>
        <taxon>Bacillati</taxon>
        <taxon>Actinomycetota</taxon>
        <taxon>Actinomycetes</taxon>
        <taxon>Streptosporangiales</taxon>
        <taxon>Nocardiopsidaceae</taxon>
        <taxon>Nocardiopsis</taxon>
    </lineage>
</organism>
<dbReference type="Proteomes" id="UP001432401">
    <property type="component" value="Unassembled WGS sequence"/>
</dbReference>
<dbReference type="EMBL" id="JBEQNB010000017">
    <property type="protein sequence ID" value="MES0837359.1"/>
    <property type="molecule type" value="Genomic_DNA"/>
</dbReference>
<keyword evidence="3" id="KW-1185">Reference proteome</keyword>
<sequence length="108" mass="11589">MKFELVDPPEQPPTPGELPGPSAASQDRQEQAASSSAPEHHDALLPPVRQRMNTAVEGVRASLDQLRARVADKSMAEAARAAAQVRDADAGTAFHPHRFTARTQAGER</sequence>
<protein>
    <submittedName>
        <fullName evidence="2">Cell envelope biogenesis protein TolA</fullName>
    </submittedName>
</protein>
<name>A0ABV2A489_9ACTN</name>
<reference evidence="2 3" key="1">
    <citation type="submission" date="2024-06" db="EMBL/GenBank/DDBJ databases">
        <authorList>
            <person name="Bataeva Y.V."/>
            <person name="Grigorian L.N."/>
            <person name="Solomentsev V.I."/>
        </authorList>
    </citation>
    <scope>NUCLEOTIDE SEQUENCE [LARGE SCALE GENOMIC DNA]</scope>
    <source>
        <strain evidence="3">SCPM-O-B-12605 (RCAM04882)</strain>
    </source>
</reference>
<feature type="region of interest" description="Disordered" evidence="1">
    <location>
        <begin position="86"/>
        <end position="108"/>
    </location>
</feature>
<feature type="region of interest" description="Disordered" evidence="1">
    <location>
        <begin position="1"/>
        <end position="50"/>
    </location>
</feature>
<dbReference type="RefSeq" id="WP_352986223.1">
    <property type="nucleotide sequence ID" value="NZ_JBEQNA010000016.1"/>
</dbReference>
<proteinExistence type="predicted"/>